<keyword evidence="2" id="KW-0813">Transport</keyword>
<dbReference type="AlphaFoldDB" id="A0A563EJ07"/>
<dbReference type="RefSeq" id="WP_146358455.1">
    <property type="nucleotide sequence ID" value="NZ_VOBR01000030.1"/>
</dbReference>
<dbReference type="Proteomes" id="UP000316639">
    <property type="component" value="Unassembled WGS sequence"/>
</dbReference>
<evidence type="ECO:0000256" key="7">
    <source>
        <dbReference type="SAM" id="Phobius"/>
    </source>
</evidence>
<dbReference type="Gene3D" id="1.20.1250.20">
    <property type="entry name" value="MFS general substrate transporter like domains"/>
    <property type="match status" value="1"/>
</dbReference>
<keyword evidence="3" id="KW-1003">Cell membrane</keyword>
<evidence type="ECO:0000256" key="1">
    <source>
        <dbReference type="ARBA" id="ARBA00004651"/>
    </source>
</evidence>
<name>A0A563EJ07_9PSEU</name>
<evidence type="ECO:0000313" key="9">
    <source>
        <dbReference type="EMBL" id="TWP46720.1"/>
    </source>
</evidence>
<feature type="domain" description="Major facilitator superfamily (MFS) profile" evidence="8">
    <location>
        <begin position="228"/>
        <end position="420"/>
    </location>
</feature>
<evidence type="ECO:0000313" key="10">
    <source>
        <dbReference type="Proteomes" id="UP000316639"/>
    </source>
</evidence>
<proteinExistence type="predicted"/>
<dbReference type="Pfam" id="PF05977">
    <property type="entry name" value="MFS_3"/>
    <property type="match status" value="1"/>
</dbReference>
<feature type="transmembrane region" description="Helical" evidence="7">
    <location>
        <begin position="57"/>
        <end position="75"/>
    </location>
</feature>
<dbReference type="PANTHER" id="PTHR23513">
    <property type="entry name" value="INTEGRAL MEMBRANE EFFLUX PROTEIN-RELATED"/>
    <property type="match status" value="1"/>
</dbReference>
<evidence type="ECO:0000256" key="4">
    <source>
        <dbReference type="ARBA" id="ARBA00022692"/>
    </source>
</evidence>
<feature type="transmembrane region" description="Helical" evidence="7">
    <location>
        <begin position="319"/>
        <end position="340"/>
    </location>
</feature>
<organism evidence="9 10">
    <name type="scientific">Lentzea tibetensis</name>
    <dbReference type="NCBI Taxonomy" id="2591470"/>
    <lineage>
        <taxon>Bacteria</taxon>
        <taxon>Bacillati</taxon>
        <taxon>Actinomycetota</taxon>
        <taxon>Actinomycetes</taxon>
        <taxon>Pseudonocardiales</taxon>
        <taxon>Pseudonocardiaceae</taxon>
        <taxon>Lentzea</taxon>
    </lineage>
</organism>
<dbReference type="GO" id="GO:0005886">
    <property type="term" value="C:plasma membrane"/>
    <property type="evidence" value="ECO:0007669"/>
    <property type="project" value="UniProtKB-SubCell"/>
</dbReference>
<dbReference type="InterPro" id="IPR020846">
    <property type="entry name" value="MFS_dom"/>
</dbReference>
<evidence type="ECO:0000256" key="3">
    <source>
        <dbReference type="ARBA" id="ARBA00022475"/>
    </source>
</evidence>
<feature type="transmembrane region" description="Helical" evidence="7">
    <location>
        <begin position="295"/>
        <end position="313"/>
    </location>
</feature>
<dbReference type="GO" id="GO:0022857">
    <property type="term" value="F:transmembrane transporter activity"/>
    <property type="evidence" value="ECO:0007669"/>
    <property type="project" value="InterPro"/>
</dbReference>
<comment type="caution">
    <text evidence="9">The sequence shown here is derived from an EMBL/GenBank/DDBJ whole genome shotgun (WGS) entry which is preliminary data.</text>
</comment>
<keyword evidence="10" id="KW-1185">Reference proteome</keyword>
<dbReference type="InterPro" id="IPR036259">
    <property type="entry name" value="MFS_trans_sf"/>
</dbReference>
<feature type="transmembrane region" description="Helical" evidence="7">
    <location>
        <begin position="87"/>
        <end position="108"/>
    </location>
</feature>
<keyword evidence="6 7" id="KW-0472">Membrane</keyword>
<dbReference type="PANTHER" id="PTHR23513:SF6">
    <property type="entry name" value="MAJOR FACILITATOR SUPERFAMILY ASSOCIATED DOMAIN-CONTAINING PROTEIN"/>
    <property type="match status" value="1"/>
</dbReference>
<dbReference type="InterPro" id="IPR010290">
    <property type="entry name" value="TM_effector"/>
</dbReference>
<evidence type="ECO:0000256" key="2">
    <source>
        <dbReference type="ARBA" id="ARBA00022448"/>
    </source>
</evidence>
<dbReference type="PROSITE" id="PS50850">
    <property type="entry name" value="MFS"/>
    <property type="match status" value="1"/>
</dbReference>
<keyword evidence="4 7" id="KW-0812">Transmembrane</keyword>
<comment type="subcellular location">
    <subcellularLocation>
        <location evidence="1">Cell membrane</location>
        <topology evidence="1">Multi-pass membrane protein</topology>
    </subcellularLocation>
</comment>
<dbReference type="OrthoDB" id="9815525at2"/>
<evidence type="ECO:0000259" key="8">
    <source>
        <dbReference type="PROSITE" id="PS50850"/>
    </source>
</evidence>
<reference evidence="9 10" key="1">
    <citation type="submission" date="2019-07" db="EMBL/GenBank/DDBJ databases">
        <title>Lentzea xizangensis sp. nov., isolated from Qinghai-Tibetan Plateau Soils.</title>
        <authorList>
            <person name="Huang J."/>
        </authorList>
    </citation>
    <scope>NUCLEOTIDE SEQUENCE [LARGE SCALE GENOMIC DNA]</scope>
    <source>
        <strain evidence="9 10">FXJ1.1311</strain>
    </source>
</reference>
<dbReference type="EMBL" id="VOBR01000030">
    <property type="protein sequence ID" value="TWP46720.1"/>
    <property type="molecule type" value="Genomic_DNA"/>
</dbReference>
<dbReference type="SUPFAM" id="SSF103473">
    <property type="entry name" value="MFS general substrate transporter"/>
    <property type="match status" value="1"/>
</dbReference>
<feature type="transmembrane region" description="Helical" evidence="7">
    <location>
        <begin position="231"/>
        <end position="256"/>
    </location>
</feature>
<keyword evidence="5 7" id="KW-1133">Transmembrane helix</keyword>
<feature type="transmembrane region" description="Helical" evidence="7">
    <location>
        <begin position="21"/>
        <end position="45"/>
    </location>
</feature>
<dbReference type="CDD" id="cd06173">
    <property type="entry name" value="MFS_MefA_like"/>
    <property type="match status" value="1"/>
</dbReference>
<sequence length="420" mass="44319">MTATLEAPARRSLWFHRDFRLLWMGETISKVGGAVTGVAVSLVAVDVLNASSLEMGVLRAMSWLPWLLIGLPAGAWIDRVRRKPVMIWVDVVSMALFLTVPIAAWLGALTMTQLLVVTLVAGVGQVFFSAAYGAYLPTLVHKDDLPEGNAKLAGTEQVAMVAGPGLGGVIAQLLGPVTALLSQAVGFLVSALCLRQIRTEEPAPERSEQPNLRRDIADGWRYIVRDPYLRVLAACSAVDNLTLSGAQALLVLFLVRDVGQDAGAVGLLIGADALGGVLGALIATRIVKRLGTGRALLASSLLATPFGLLIPLTDSGIGLGFFVAGLLIPSIGIVVTNVVVNGFRQAYVPSHLQGRVFTSSRFVAFGVIPIGALLGGWLGDAIGIRDALWVLLFAAALGKLLRLAGPFRTTKDLPTEPRTS</sequence>
<evidence type="ECO:0000256" key="6">
    <source>
        <dbReference type="ARBA" id="ARBA00023136"/>
    </source>
</evidence>
<feature type="transmembrane region" description="Helical" evidence="7">
    <location>
        <begin position="262"/>
        <end position="283"/>
    </location>
</feature>
<protein>
    <submittedName>
        <fullName evidence="9">MFS transporter</fullName>
    </submittedName>
</protein>
<feature type="transmembrane region" description="Helical" evidence="7">
    <location>
        <begin position="384"/>
        <end position="401"/>
    </location>
</feature>
<accession>A0A563EJ07</accession>
<feature type="transmembrane region" description="Helical" evidence="7">
    <location>
        <begin position="114"/>
        <end position="135"/>
    </location>
</feature>
<gene>
    <name evidence="9" type="ORF">FKR81_34600</name>
</gene>
<evidence type="ECO:0000256" key="5">
    <source>
        <dbReference type="ARBA" id="ARBA00022989"/>
    </source>
</evidence>
<feature type="transmembrane region" description="Helical" evidence="7">
    <location>
        <begin position="361"/>
        <end position="378"/>
    </location>
</feature>